<dbReference type="RefSeq" id="WP_103705272.1">
    <property type="nucleotide sequence ID" value="NZ_PQGA01000008.1"/>
</dbReference>
<protein>
    <recommendedName>
        <fullName evidence="3">Cellulose biosynthesis protein BcsR</fullName>
    </recommendedName>
</protein>
<dbReference type="AlphaFoldDB" id="A0A2S4M7G9"/>
<name>A0A2S4M7G9_9BURK</name>
<comment type="caution">
    <text evidence="1">The sequence shown here is derived from an EMBL/GenBank/DDBJ whole genome shotgun (WGS) entry which is preliminary data.</text>
</comment>
<reference evidence="1 2" key="1">
    <citation type="submission" date="2018-01" db="EMBL/GenBank/DDBJ databases">
        <title>Genomic Encyclopedia of Type Strains, Phase III (KMG-III): the genomes of soil and plant-associated and newly described type strains.</title>
        <authorList>
            <person name="Whitman W."/>
        </authorList>
    </citation>
    <scope>NUCLEOTIDE SEQUENCE [LARGE SCALE GENOMIC DNA]</scope>
    <source>
        <strain evidence="1 2">JCM 18070</strain>
    </source>
</reference>
<accession>A0A2S4M7G9</accession>
<evidence type="ECO:0000313" key="2">
    <source>
        <dbReference type="Proteomes" id="UP000237381"/>
    </source>
</evidence>
<dbReference type="OrthoDB" id="9111917at2"/>
<gene>
    <name evidence="1" type="ORF">B0G62_10866</name>
</gene>
<evidence type="ECO:0000313" key="1">
    <source>
        <dbReference type="EMBL" id="POR50575.1"/>
    </source>
</evidence>
<evidence type="ECO:0008006" key="3">
    <source>
        <dbReference type="Google" id="ProtNLM"/>
    </source>
</evidence>
<proteinExistence type="predicted"/>
<organism evidence="1 2">
    <name type="scientific">Paraburkholderia eburnea</name>
    <dbReference type="NCBI Taxonomy" id="1189126"/>
    <lineage>
        <taxon>Bacteria</taxon>
        <taxon>Pseudomonadati</taxon>
        <taxon>Pseudomonadota</taxon>
        <taxon>Betaproteobacteria</taxon>
        <taxon>Burkholderiales</taxon>
        <taxon>Burkholderiaceae</taxon>
        <taxon>Paraburkholderia</taxon>
    </lineage>
</organism>
<dbReference type="EMBL" id="PQGA01000008">
    <property type="protein sequence ID" value="POR50575.1"/>
    <property type="molecule type" value="Genomic_DNA"/>
</dbReference>
<keyword evidence="2" id="KW-1185">Reference proteome</keyword>
<dbReference type="Proteomes" id="UP000237381">
    <property type="component" value="Unassembled WGS sequence"/>
</dbReference>
<sequence length="67" mass="7514">MPHRKSAPDLTGPNDIVHLAGHLDGFDPARYFDRQTEDAWRHAARRWPKLAAILGLDAGRGRRSSPD</sequence>